<reference evidence="2" key="2">
    <citation type="journal article" date="2008" name="Genome Biol.">
        <title>Improved genome assembly and evidence-based global gene model set for the chordate Ciona intestinalis: new insight into intron and operon populations.</title>
        <authorList>
            <person name="Satou Y."/>
            <person name="Mineta K."/>
            <person name="Ogasawara M."/>
            <person name="Sasakura Y."/>
            <person name="Shoguchi E."/>
            <person name="Ueno K."/>
            <person name="Yamada L."/>
            <person name="Matsumoto J."/>
            <person name="Wasserscheid J."/>
            <person name="Dewar K."/>
            <person name="Wiley G.B."/>
            <person name="Macmil S.L."/>
            <person name="Roe B.A."/>
            <person name="Zeller R.W."/>
            <person name="Hastings K.E."/>
            <person name="Lemaire P."/>
            <person name="Lindquist E."/>
            <person name="Endo T."/>
            <person name="Hotta K."/>
            <person name="Inaba K."/>
        </authorList>
    </citation>
    <scope>NUCLEOTIDE SEQUENCE [LARGE SCALE GENOMIC DNA]</scope>
    <source>
        <strain evidence="2">wild type</strain>
    </source>
</reference>
<sequence>MFFYIPWLIFTLLCNYTHLINVQPELNMFNRVILFVFFEIILVIYVVGLKNPLSKFAN</sequence>
<dbReference type="Ensembl" id="ENSCINT00000030824.1">
    <property type="protein sequence ID" value="ENSCINP00000032273.1"/>
    <property type="gene ID" value="ENSCING00000023263.1"/>
</dbReference>
<proteinExistence type="predicted"/>
<reference evidence="3" key="1">
    <citation type="journal article" date="2002" name="Science">
        <title>The draft genome of Ciona intestinalis: insights into chordate and vertebrate origins.</title>
        <authorList>
            <person name="Dehal P."/>
            <person name="Satou Y."/>
            <person name="Campbell R.K."/>
            <person name="Chapman J."/>
            <person name="Degnan B."/>
            <person name="De Tomaso A."/>
            <person name="Davidson B."/>
            <person name="Di Gregorio A."/>
            <person name="Gelpke M."/>
            <person name="Goodstein D.M."/>
            <person name="Harafuji N."/>
            <person name="Hastings K.E."/>
            <person name="Ho I."/>
            <person name="Hotta K."/>
            <person name="Huang W."/>
            <person name="Kawashima T."/>
            <person name="Lemaire P."/>
            <person name="Martinez D."/>
            <person name="Meinertzhagen I.A."/>
            <person name="Necula S."/>
            <person name="Nonaka M."/>
            <person name="Putnam N."/>
            <person name="Rash S."/>
            <person name="Saiga H."/>
            <person name="Satake M."/>
            <person name="Terry A."/>
            <person name="Yamada L."/>
            <person name="Wang H.G."/>
            <person name="Awazu S."/>
            <person name="Azumi K."/>
            <person name="Boore J."/>
            <person name="Branno M."/>
            <person name="Chin-Bow S."/>
            <person name="DeSantis R."/>
            <person name="Doyle S."/>
            <person name="Francino P."/>
            <person name="Keys D.N."/>
            <person name="Haga S."/>
            <person name="Hayashi H."/>
            <person name="Hino K."/>
            <person name="Imai K.S."/>
            <person name="Inaba K."/>
            <person name="Kano S."/>
            <person name="Kobayashi K."/>
            <person name="Kobayashi M."/>
            <person name="Lee B.I."/>
            <person name="Makabe K.W."/>
            <person name="Manohar C."/>
            <person name="Matassi G."/>
            <person name="Medina M."/>
            <person name="Mochizuki Y."/>
            <person name="Mount S."/>
            <person name="Morishita T."/>
            <person name="Miura S."/>
            <person name="Nakayama A."/>
            <person name="Nishizaka S."/>
            <person name="Nomoto H."/>
            <person name="Ohta F."/>
            <person name="Oishi K."/>
            <person name="Rigoutsos I."/>
            <person name="Sano M."/>
            <person name="Sasaki A."/>
            <person name="Sasakura Y."/>
            <person name="Shoguchi E."/>
            <person name="Shin-i T."/>
            <person name="Spagnuolo A."/>
            <person name="Stainier D."/>
            <person name="Suzuki M.M."/>
            <person name="Tassy O."/>
            <person name="Takatori N."/>
            <person name="Tokuoka M."/>
            <person name="Yagi K."/>
            <person name="Yoshizaki F."/>
            <person name="Wada S."/>
            <person name="Zhang C."/>
            <person name="Hyatt P.D."/>
            <person name="Larimer F."/>
            <person name="Detter C."/>
            <person name="Doggett N."/>
            <person name="Glavina T."/>
            <person name="Hawkins T."/>
            <person name="Richardson P."/>
            <person name="Lucas S."/>
            <person name="Kohara Y."/>
            <person name="Levine M."/>
            <person name="Satoh N."/>
            <person name="Rokhsar D.S."/>
        </authorList>
    </citation>
    <scope>NUCLEOTIDE SEQUENCE [LARGE SCALE GENOMIC DNA]</scope>
</reference>
<name>H2XRI9_CIOIN</name>
<dbReference type="HOGENOM" id="CLU_2978426_0_0_1"/>
<evidence type="ECO:0000313" key="2">
    <source>
        <dbReference type="Ensembl" id="ENSCINP00000032273.1"/>
    </source>
</evidence>
<keyword evidence="1" id="KW-1133">Transmembrane helix</keyword>
<dbReference type="AlphaFoldDB" id="H2XRI9"/>
<protein>
    <submittedName>
        <fullName evidence="2">Uncharacterized protein</fullName>
    </submittedName>
</protein>
<accession>H2XRI9</accession>
<reference evidence="2" key="3">
    <citation type="submission" date="2025-08" db="UniProtKB">
        <authorList>
            <consortium name="Ensembl"/>
        </authorList>
    </citation>
    <scope>IDENTIFICATION</scope>
</reference>
<reference evidence="2" key="4">
    <citation type="submission" date="2025-09" db="UniProtKB">
        <authorList>
            <consortium name="Ensembl"/>
        </authorList>
    </citation>
    <scope>IDENTIFICATION</scope>
</reference>
<keyword evidence="3" id="KW-1185">Reference proteome</keyword>
<dbReference type="Proteomes" id="UP000008144">
    <property type="component" value="Chromosome 2"/>
</dbReference>
<keyword evidence="1" id="KW-0472">Membrane</keyword>
<keyword evidence="1" id="KW-0812">Transmembrane</keyword>
<dbReference type="InParanoid" id="H2XRI9"/>
<organism evidence="2 3">
    <name type="scientific">Ciona intestinalis</name>
    <name type="common">Transparent sea squirt</name>
    <name type="synonym">Ascidia intestinalis</name>
    <dbReference type="NCBI Taxonomy" id="7719"/>
    <lineage>
        <taxon>Eukaryota</taxon>
        <taxon>Metazoa</taxon>
        <taxon>Chordata</taxon>
        <taxon>Tunicata</taxon>
        <taxon>Ascidiacea</taxon>
        <taxon>Phlebobranchia</taxon>
        <taxon>Cionidae</taxon>
        <taxon>Ciona</taxon>
    </lineage>
</organism>
<evidence type="ECO:0000313" key="3">
    <source>
        <dbReference type="Proteomes" id="UP000008144"/>
    </source>
</evidence>
<dbReference type="EMBL" id="EAAA01001547">
    <property type="status" value="NOT_ANNOTATED_CDS"/>
    <property type="molecule type" value="Genomic_DNA"/>
</dbReference>
<evidence type="ECO:0000256" key="1">
    <source>
        <dbReference type="SAM" id="Phobius"/>
    </source>
</evidence>
<feature type="transmembrane region" description="Helical" evidence="1">
    <location>
        <begin position="29"/>
        <end position="49"/>
    </location>
</feature>